<feature type="region of interest" description="Disordered" evidence="5">
    <location>
        <begin position="57"/>
        <end position="81"/>
    </location>
</feature>
<evidence type="ECO:0000256" key="5">
    <source>
        <dbReference type="SAM" id="MobiDB-lite"/>
    </source>
</evidence>
<keyword evidence="8" id="KW-1185">Reference proteome</keyword>
<dbReference type="InterPro" id="IPR043137">
    <property type="entry name" value="GGT_ssub_C"/>
</dbReference>
<reference evidence="8" key="1">
    <citation type="submission" date="2015-08" db="EMBL/GenBank/DDBJ databases">
        <authorList>
            <person name="Babu N.S."/>
            <person name="Beckwith C.J."/>
            <person name="Beseler K.G."/>
            <person name="Brison A."/>
            <person name="Carone J.V."/>
            <person name="Caskin T.P."/>
            <person name="Diamond M."/>
            <person name="Durham M.E."/>
            <person name="Foxe J.M."/>
            <person name="Go M."/>
            <person name="Henderson B.A."/>
            <person name="Jones I.B."/>
            <person name="McGettigan J.A."/>
            <person name="Micheletti S.J."/>
            <person name="Nasrallah M.E."/>
            <person name="Ortiz D."/>
            <person name="Piller C.R."/>
            <person name="Privatt S.R."/>
            <person name="Schneider S.L."/>
            <person name="Sharp S."/>
            <person name="Smith T.C."/>
            <person name="Stanton J.D."/>
            <person name="Ullery H.E."/>
            <person name="Wilson R.J."/>
            <person name="Serrano M.G."/>
            <person name="Buck G."/>
            <person name="Lee V."/>
            <person name="Wang Y."/>
            <person name="Carvalho R."/>
            <person name="Voegtly L."/>
            <person name="Shi R."/>
            <person name="Duckworth R."/>
            <person name="Johnson A."/>
            <person name="Loviza R."/>
            <person name="Walstead R."/>
            <person name="Shah Z."/>
            <person name="Kiflezghi M."/>
            <person name="Wade K."/>
            <person name="Ball S.L."/>
            <person name="Bradley K.W."/>
            <person name="Asai D.J."/>
            <person name="Bowman C.A."/>
            <person name="Russell D.A."/>
            <person name="Pope W.H."/>
            <person name="Jacobs-Sera D."/>
            <person name="Hendrix R.W."/>
            <person name="Hatfull G.F."/>
        </authorList>
    </citation>
    <scope>NUCLEOTIDE SEQUENCE [LARGE SCALE GENOMIC DNA]</scope>
    <source>
        <strain evidence="8">JCM 19170</strain>
    </source>
</reference>
<keyword evidence="6" id="KW-0732">Signal</keyword>
<evidence type="ECO:0000256" key="2">
    <source>
        <dbReference type="ARBA" id="ARBA00022679"/>
    </source>
</evidence>
<dbReference type="InterPro" id="IPR043138">
    <property type="entry name" value="GGT_lsub"/>
</dbReference>
<dbReference type="SUPFAM" id="SSF56235">
    <property type="entry name" value="N-terminal nucleophile aminohydrolases (Ntn hydrolases)"/>
    <property type="match status" value="1"/>
</dbReference>
<dbReference type="PRINTS" id="PR01210">
    <property type="entry name" value="GGTRANSPTASE"/>
</dbReference>
<comment type="similarity">
    <text evidence="1">Belongs to the gamma-glutamyltransferase family.</text>
</comment>
<evidence type="ECO:0000256" key="3">
    <source>
        <dbReference type="ARBA" id="ARBA00022801"/>
    </source>
</evidence>
<dbReference type="InterPro" id="IPR051792">
    <property type="entry name" value="GGT_bact"/>
</dbReference>
<evidence type="ECO:0000313" key="8">
    <source>
        <dbReference type="Proteomes" id="UP000182108"/>
    </source>
</evidence>
<feature type="signal peptide" evidence="6">
    <location>
        <begin position="1"/>
        <end position="41"/>
    </location>
</feature>
<gene>
    <name evidence="7" type="ORF">Ga0061068_10523</name>
</gene>
<dbReference type="GO" id="GO:0016787">
    <property type="term" value="F:hydrolase activity"/>
    <property type="evidence" value="ECO:0007669"/>
    <property type="project" value="UniProtKB-KW"/>
</dbReference>
<evidence type="ECO:0000256" key="4">
    <source>
        <dbReference type="ARBA" id="ARBA00023145"/>
    </source>
</evidence>
<keyword evidence="3" id="KW-0378">Hydrolase</keyword>
<evidence type="ECO:0000256" key="1">
    <source>
        <dbReference type="ARBA" id="ARBA00009381"/>
    </source>
</evidence>
<protein>
    <submittedName>
        <fullName evidence="7">Gamma-glutamyltranspeptidase</fullName>
    </submittedName>
</protein>
<dbReference type="Pfam" id="PF01019">
    <property type="entry name" value="G_glu_transpept"/>
    <property type="match status" value="1"/>
</dbReference>
<dbReference type="GO" id="GO:0016740">
    <property type="term" value="F:transferase activity"/>
    <property type="evidence" value="ECO:0007669"/>
    <property type="project" value="UniProtKB-KW"/>
</dbReference>
<name>A0A0K6IVN7_9PROT</name>
<dbReference type="PANTHER" id="PTHR43199:SF1">
    <property type="entry name" value="GLUTATHIONE HYDROLASE PROENZYME"/>
    <property type="match status" value="1"/>
</dbReference>
<dbReference type="EMBL" id="CYHH01000005">
    <property type="protein sequence ID" value="CUB07124.1"/>
    <property type="molecule type" value="Genomic_DNA"/>
</dbReference>
<proteinExistence type="inferred from homology"/>
<dbReference type="Proteomes" id="UP000182108">
    <property type="component" value="Unassembled WGS sequence"/>
</dbReference>
<evidence type="ECO:0000313" key="7">
    <source>
        <dbReference type="EMBL" id="CUB07124.1"/>
    </source>
</evidence>
<organism evidence="7 8">
    <name type="scientific">Tepidiphilus thermophilus</name>
    <dbReference type="NCBI Taxonomy" id="876478"/>
    <lineage>
        <taxon>Bacteria</taxon>
        <taxon>Pseudomonadati</taxon>
        <taxon>Pseudomonadota</taxon>
        <taxon>Hydrogenophilia</taxon>
        <taxon>Hydrogenophilales</taxon>
        <taxon>Hydrogenophilaceae</taxon>
        <taxon>Tepidiphilus</taxon>
    </lineage>
</organism>
<dbReference type="AlphaFoldDB" id="A0A0K6IVN7"/>
<keyword evidence="2" id="KW-0808">Transferase</keyword>
<dbReference type="InterPro" id="IPR029055">
    <property type="entry name" value="Ntn_hydrolases_N"/>
</dbReference>
<feature type="chain" id="PRO_5005505924" evidence="6">
    <location>
        <begin position="42"/>
        <end position="661"/>
    </location>
</feature>
<feature type="region of interest" description="Disordered" evidence="5">
    <location>
        <begin position="160"/>
        <end position="182"/>
    </location>
</feature>
<dbReference type="PANTHER" id="PTHR43199">
    <property type="entry name" value="GLUTATHIONE HYDROLASE"/>
    <property type="match status" value="1"/>
</dbReference>
<dbReference type="Gene3D" id="3.60.20.40">
    <property type="match status" value="1"/>
</dbReference>
<sequence length="661" mass="68874">MKSAPCPASGGRRRRASVAIRHVKFSLLALTFLLASEMAPAGTAVPTPCAVDPLPAAVESASRPTDGAPEAASGYTPKPPVRSSRAMIVAANPLATAAGCEVLLRGGNAVDAAVAAIAVLGLVEPQSAGLGGGGFLLAWNAKARRLTSYDGRETAPLAADPSDLVRLAPDDPSPPLPLTADTPASERFDALRASGRSIGTPGLVRLLERAHAEQGRRPWAELFAPAIRLAEQGFPLSPRLAAVAKPLTRWLQLDAEASAYLLTPAGQVKAVGTILSNPAYARTLKELVSAGPDAFYTGPLAHALVARAHASRGADGTPLTASKLADEDLARYRAIERPPVCAPYRAWWVCGMGPPSSGGLAVGQILGLLERFPLAQHPPAAGAEGGLPDAQAAHWITEAERLAFADRDRYVADPDFVPLPGGSVAALLDPDYLAARSRLIQDERSLGMAPAGTPLAAAPQYAVGPEIEEHGTTHLTVVDPEGNVVALTASIESAFGSFRMVGGFFLNNELTDFAWEPFADGMPVANRLEPGKRPRSSMAPTLVFTRAPDGGLGEWQIATGSPGGSAIIPYVTQTLVAQLDWGLDPYAAAAQIRVGAFNRPQTWIEDGHPTPAAALVEGLRARGHEIVRRPQPSGIATVIRAPDGALQGAADPRREGVALGW</sequence>
<keyword evidence="4" id="KW-0865">Zymogen</keyword>
<accession>A0A0K6IVN7</accession>
<dbReference type="Gene3D" id="1.10.246.130">
    <property type="match status" value="1"/>
</dbReference>
<evidence type="ECO:0000256" key="6">
    <source>
        <dbReference type="SAM" id="SignalP"/>
    </source>
</evidence>